<protein>
    <submittedName>
        <fullName evidence="4">Ferredoxin-dependent glutamate synthase</fullName>
    </submittedName>
</protein>
<name>A0A0B7MQK4_9FIRM</name>
<dbReference type="GO" id="GO:0006537">
    <property type="term" value="P:glutamate biosynthetic process"/>
    <property type="evidence" value="ECO:0007669"/>
    <property type="project" value="InterPro"/>
</dbReference>
<gene>
    <name evidence="4" type="ORF">SSCH_90005</name>
</gene>
<evidence type="ECO:0000313" key="4">
    <source>
        <dbReference type="EMBL" id="CEO90443.1"/>
    </source>
</evidence>
<evidence type="ECO:0000259" key="3">
    <source>
        <dbReference type="Pfam" id="PF01645"/>
    </source>
</evidence>
<organism evidence="4 5">
    <name type="scientific">Syntrophaceticus schinkii</name>
    <dbReference type="NCBI Taxonomy" id="499207"/>
    <lineage>
        <taxon>Bacteria</taxon>
        <taxon>Bacillati</taxon>
        <taxon>Bacillota</taxon>
        <taxon>Clostridia</taxon>
        <taxon>Thermoanaerobacterales</taxon>
        <taxon>Thermoanaerobacterales Family III. Incertae Sedis</taxon>
        <taxon>Syntrophaceticus</taxon>
    </lineage>
</organism>
<dbReference type="AlphaFoldDB" id="A0A0B7MQK4"/>
<dbReference type="Pfam" id="PF01645">
    <property type="entry name" value="Glu_synthase"/>
    <property type="match status" value="1"/>
</dbReference>
<keyword evidence="5" id="KW-1185">Reference proteome</keyword>
<evidence type="ECO:0000256" key="1">
    <source>
        <dbReference type="ARBA" id="ARBA00009716"/>
    </source>
</evidence>
<dbReference type="PANTHER" id="PTHR43819:SF1">
    <property type="entry name" value="ARCHAEAL-TYPE GLUTAMATE SYNTHASE [NADPH]"/>
    <property type="match status" value="1"/>
</dbReference>
<sequence>MLNWMLSKMADPLMDDAMEKMLTAKYADNPFVAMTAAEKLTPRAIVEAGMRAETGKELERPLGSPINLDPWEKVLLNPKQLFQLPSEDSNQINTQTVIGPRAGKPLNLDIPILITGMSYGASVSLPFKVALAKGATQAGTATNTGESAVTDEERKTAKHLIGQYNRGGWLNTPEQLKLVDAIEVQFGQAAWGGGITETIKTEKIGPELKKLWNLEKGQDAVIHSRMPGTASPEDIINLINGLKSEYDVPVGVKIAGSDYIEYELGVISKTGADFIVIDGFGGGTAGAPPTLEDNLGLPLLYCLPRAIQWLEYNNLRDRFTVIASGRMKTPGHFLKALALGADAVYIGSIAITAALQTQVIKPLPQTTPPQLILYDGTLKDELDVDRAAQCLANFLQSCIAEMRLAVQALGKTALKEINRDDLVSVDRELSESLRIRYAGTPRQ</sequence>
<evidence type="ECO:0000313" key="5">
    <source>
        <dbReference type="Proteomes" id="UP000046155"/>
    </source>
</evidence>
<reference evidence="5" key="1">
    <citation type="submission" date="2015-01" db="EMBL/GenBank/DDBJ databases">
        <authorList>
            <person name="Manzoor Shahid"/>
            <person name="Zubair Saima"/>
        </authorList>
    </citation>
    <scope>NUCLEOTIDE SEQUENCE [LARGE SCALE GENOMIC DNA]</scope>
    <source>
        <strain evidence="5">Sp3</strain>
    </source>
</reference>
<dbReference type="InterPro" id="IPR024188">
    <property type="entry name" value="GltB"/>
</dbReference>
<dbReference type="Proteomes" id="UP000046155">
    <property type="component" value="Unassembled WGS sequence"/>
</dbReference>
<dbReference type="Gene3D" id="3.20.20.70">
    <property type="entry name" value="Aldolase class I"/>
    <property type="match status" value="1"/>
</dbReference>
<dbReference type="CDD" id="cd02808">
    <property type="entry name" value="GltS_FMN"/>
    <property type="match status" value="1"/>
</dbReference>
<dbReference type="RefSeq" id="WP_044666201.1">
    <property type="nucleotide sequence ID" value="NZ_CDRZ01000291.1"/>
</dbReference>
<dbReference type="PIRSF" id="PIRSF006429">
    <property type="entry name" value="GOGAT_lg_2"/>
    <property type="match status" value="1"/>
</dbReference>
<dbReference type="OrthoDB" id="9758182at2"/>
<feature type="domain" description="Glutamate synthase" evidence="3">
    <location>
        <begin position="101"/>
        <end position="411"/>
    </location>
</feature>
<dbReference type="InterPro" id="IPR002932">
    <property type="entry name" value="Glu_synthdom"/>
</dbReference>
<evidence type="ECO:0000256" key="2">
    <source>
        <dbReference type="PIRNR" id="PIRNR006429"/>
    </source>
</evidence>
<dbReference type="GO" id="GO:0015930">
    <property type="term" value="F:glutamate synthase activity"/>
    <property type="evidence" value="ECO:0007669"/>
    <property type="project" value="InterPro"/>
</dbReference>
<dbReference type="SUPFAM" id="SSF51395">
    <property type="entry name" value="FMN-linked oxidoreductases"/>
    <property type="match status" value="1"/>
</dbReference>
<dbReference type="PANTHER" id="PTHR43819">
    <property type="entry name" value="ARCHAEAL-TYPE GLUTAMATE SYNTHASE [NADPH]"/>
    <property type="match status" value="1"/>
</dbReference>
<accession>A0A0B7MQK4</accession>
<comment type="similarity">
    <text evidence="1 2">Belongs to the glutamate synthase family.</text>
</comment>
<proteinExistence type="inferred from homology"/>
<dbReference type="InterPro" id="IPR013785">
    <property type="entry name" value="Aldolase_TIM"/>
</dbReference>
<dbReference type="EMBL" id="CDRZ01000291">
    <property type="protein sequence ID" value="CEO90443.1"/>
    <property type="molecule type" value="Genomic_DNA"/>
</dbReference>